<name>A0A4Y7TZ19_COPMI</name>
<keyword evidence="1" id="KW-0677">Repeat</keyword>
<dbReference type="OrthoDB" id="185373at2759"/>
<dbReference type="EMBL" id="QPFP01000001">
    <property type="protein sequence ID" value="TEB39405.1"/>
    <property type="molecule type" value="Genomic_DNA"/>
</dbReference>
<dbReference type="PROSITE" id="PS51375">
    <property type="entry name" value="PPR"/>
    <property type="match status" value="1"/>
</dbReference>
<comment type="caution">
    <text evidence="3">The sequence shown here is derived from an EMBL/GenBank/DDBJ whole genome shotgun (WGS) entry which is preliminary data.</text>
</comment>
<feature type="repeat" description="PPR" evidence="2">
    <location>
        <begin position="541"/>
        <end position="575"/>
    </location>
</feature>
<dbReference type="InterPro" id="IPR011990">
    <property type="entry name" value="TPR-like_helical_dom_sf"/>
</dbReference>
<reference evidence="3 4" key="1">
    <citation type="journal article" date="2019" name="Nat. Ecol. Evol.">
        <title>Megaphylogeny resolves global patterns of mushroom evolution.</title>
        <authorList>
            <person name="Varga T."/>
            <person name="Krizsan K."/>
            <person name="Foldi C."/>
            <person name="Dima B."/>
            <person name="Sanchez-Garcia M."/>
            <person name="Sanchez-Ramirez S."/>
            <person name="Szollosi G.J."/>
            <person name="Szarkandi J.G."/>
            <person name="Papp V."/>
            <person name="Albert L."/>
            <person name="Andreopoulos W."/>
            <person name="Angelini C."/>
            <person name="Antonin V."/>
            <person name="Barry K.W."/>
            <person name="Bougher N.L."/>
            <person name="Buchanan P."/>
            <person name="Buyck B."/>
            <person name="Bense V."/>
            <person name="Catcheside P."/>
            <person name="Chovatia M."/>
            <person name="Cooper J."/>
            <person name="Damon W."/>
            <person name="Desjardin D."/>
            <person name="Finy P."/>
            <person name="Geml J."/>
            <person name="Haridas S."/>
            <person name="Hughes K."/>
            <person name="Justo A."/>
            <person name="Karasinski D."/>
            <person name="Kautmanova I."/>
            <person name="Kiss B."/>
            <person name="Kocsube S."/>
            <person name="Kotiranta H."/>
            <person name="LaButti K.M."/>
            <person name="Lechner B.E."/>
            <person name="Liimatainen K."/>
            <person name="Lipzen A."/>
            <person name="Lukacs Z."/>
            <person name="Mihaltcheva S."/>
            <person name="Morgado L.N."/>
            <person name="Niskanen T."/>
            <person name="Noordeloos M.E."/>
            <person name="Ohm R.A."/>
            <person name="Ortiz-Santana B."/>
            <person name="Ovrebo C."/>
            <person name="Racz N."/>
            <person name="Riley R."/>
            <person name="Savchenko A."/>
            <person name="Shiryaev A."/>
            <person name="Soop K."/>
            <person name="Spirin V."/>
            <person name="Szebenyi C."/>
            <person name="Tomsovsky M."/>
            <person name="Tulloss R.E."/>
            <person name="Uehling J."/>
            <person name="Grigoriev I.V."/>
            <person name="Vagvolgyi C."/>
            <person name="Papp T."/>
            <person name="Martin F.M."/>
            <person name="Miettinen O."/>
            <person name="Hibbett D.S."/>
            <person name="Nagy L.G."/>
        </authorList>
    </citation>
    <scope>NUCLEOTIDE SEQUENCE [LARGE SCALE GENOMIC DNA]</scope>
    <source>
        <strain evidence="3 4">FP101781</strain>
    </source>
</reference>
<evidence type="ECO:0008006" key="5">
    <source>
        <dbReference type="Google" id="ProtNLM"/>
    </source>
</evidence>
<dbReference type="AlphaFoldDB" id="A0A4Y7TZ19"/>
<proteinExistence type="predicted"/>
<dbReference type="Gene3D" id="1.25.40.10">
    <property type="entry name" value="Tetratricopeptide repeat domain"/>
    <property type="match status" value="2"/>
</dbReference>
<dbReference type="Pfam" id="PF01535">
    <property type="entry name" value="PPR"/>
    <property type="match status" value="2"/>
</dbReference>
<accession>A0A4Y7TZ19</accession>
<protein>
    <recommendedName>
        <fullName evidence="5">Pentacotripeptide-repeat region of PRORP domain-containing protein</fullName>
    </recommendedName>
</protein>
<dbReference type="NCBIfam" id="TIGR00756">
    <property type="entry name" value="PPR"/>
    <property type="match status" value="1"/>
</dbReference>
<evidence type="ECO:0000313" key="4">
    <source>
        <dbReference type="Proteomes" id="UP000298030"/>
    </source>
</evidence>
<gene>
    <name evidence="3" type="ORF">FA13DRAFT_1723595</name>
</gene>
<evidence type="ECO:0000313" key="3">
    <source>
        <dbReference type="EMBL" id="TEB39405.1"/>
    </source>
</evidence>
<organism evidence="3 4">
    <name type="scientific">Coprinellus micaceus</name>
    <name type="common">Glistening ink-cap mushroom</name>
    <name type="synonym">Coprinus micaceus</name>
    <dbReference type="NCBI Taxonomy" id="71717"/>
    <lineage>
        <taxon>Eukaryota</taxon>
        <taxon>Fungi</taxon>
        <taxon>Dikarya</taxon>
        <taxon>Basidiomycota</taxon>
        <taxon>Agaricomycotina</taxon>
        <taxon>Agaricomycetes</taxon>
        <taxon>Agaricomycetidae</taxon>
        <taxon>Agaricales</taxon>
        <taxon>Agaricineae</taxon>
        <taxon>Psathyrellaceae</taxon>
        <taxon>Coprinellus</taxon>
    </lineage>
</organism>
<sequence>MEYALDEMLARQYPQHALDVCAAWLGSRTLEEPSEVSQEHRFAFLEGLLRSIVIHWTQTFDVVPDKWIAQLEELLAVKGSPLTDPLYDGQRRVLNAHILALKGDIGQADTLLRKETSWSSSQQRIDTINAVIVSLCRTRPPQEVLKYLEDGVDNLPPPRLSSYRGGPAMKALSNLFHDGSFDSLIPERTPSFHPAVFLVKRILLGRRDVSEPVPQRWVKEVIKAVMLKPGEVNEKEIRGTYVDGAYPSPGIYDVMPPLDVQGQVLRAETLEELLALYEGSDAFWYSAKLFLASLTGDVGVAKDCFNHFARMAVPGSSQVNSLLNAYANAGDIRGLTKTFDRLFPSSPGVPGVGKLRPAFYALARSPVPQHEAMECWREKLRQTKVAPGASIYTLLAKYYAKHGDGSAIQLLFQEIQENGIRVNRLFYRVAMNFFAKRGEVETLQSLSDHAKLNGITLDARPDVSLDPVDVARTEPPSEITLQYDALRGRLRWLKATGRQPHHHFYCKLAKAARDAGDMEAAEKLYLEMVDRDAEDPGFLNSPHIFTILISGHVRHGNIQKALSIYKEMTDRGITGATPERVIRTLRVGMAKLPEVEATRLEQVLNTIVADAFPGDSAKLGLGMDIGPRHRSSSP</sequence>
<dbReference type="Proteomes" id="UP000298030">
    <property type="component" value="Unassembled WGS sequence"/>
</dbReference>
<dbReference type="InterPro" id="IPR002885">
    <property type="entry name" value="PPR_rpt"/>
</dbReference>
<evidence type="ECO:0000256" key="2">
    <source>
        <dbReference type="PROSITE-ProRule" id="PRU00708"/>
    </source>
</evidence>
<dbReference type="PANTHER" id="PTHR47932:SF44">
    <property type="entry name" value="MIOREX COMPLEX COMPONENT 1"/>
    <property type="match status" value="1"/>
</dbReference>
<dbReference type="PANTHER" id="PTHR47932">
    <property type="entry name" value="ATPASE EXPRESSION PROTEIN 3"/>
    <property type="match status" value="1"/>
</dbReference>
<dbReference type="STRING" id="71717.A0A4Y7TZ19"/>
<keyword evidence="4" id="KW-1185">Reference proteome</keyword>
<evidence type="ECO:0000256" key="1">
    <source>
        <dbReference type="ARBA" id="ARBA00022737"/>
    </source>
</evidence>